<dbReference type="HAMAP" id="MF_00074">
    <property type="entry name" value="16SrRNA_methyltr_G"/>
    <property type="match status" value="1"/>
</dbReference>
<dbReference type="PANTHER" id="PTHR31760">
    <property type="entry name" value="S-ADENOSYL-L-METHIONINE-DEPENDENT METHYLTRANSFERASES SUPERFAMILY PROTEIN"/>
    <property type="match status" value="1"/>
</dbReference>
<gene>
    <name evidence="4" type="ORF">UFOPK1726_00029</name>
</gene>
<dbReference type="SUPFAM" id="SSF53335">
    <property type="entry name" value="S-adenosyl-L-methionine-dependent methyltransferases"/>
    <property type="match status" value="1"/>
</dbReference>
<evidence type="ECO:0000256" key="3">
    <source>
        <dbReference type="ARBA" id="ARBA00022679"/>
    </source>
</evidence>
<keyword evidence="1" id="KW-0963">Cytoplasm</keyword>
<dbReference type="CDD" id="cd02440">
    <property type="entry name" value="AdoMet_MTases"/>
    <property type="match status" value="1"/>
</dbReference>
<evidence type="ECO:0000313" key="4">
    <source>
        <dbReference type="EMBL" id="CAB4566674.1"/>
    </source>
</evidence>
<dbReference type="PANTHER" id="PTHR31760:SF0">
    <property type="entry name" value="S-ADENOSYL-L-METHIONINE-DEPENDENT METHYLTRANSFERASES SUPERFAMILY PROTEIN"/>
    <property type="match status" value="1"/>
</dbReference>
<dbReference type="GO" id="GO:0070043">
    <property type="term" value="F:rRNA (guanine-N7-)-methyltransferase activity"/>
    <property type="evidence" value="ECO:0007669"/>
    <property type="project" value="TreeGrafter"/>
</dbReference>
<dbReference type="InterPro" id="IPR003682">
    <property type="entry name" value="rRNA_ssu_MeTfrase_G"/>
</dbReference>
<keyword evidence="2" id="KW-0698">rRNA processing</keyword>
<evidence type="ECO:0000256" key="1">
    <source>
        <dbReference type="ARBA" id="ARBA00022490"/>
    </source>
</evidence>
<name>A0A6J6DU06_9ZZZZ</name>
<evidence type="ECO:0000256" key="2">
    <source>
        <dbReference type="ARBA" id="ARBA00022552"/>
    </source>
</evidence>
<organism evidence="4">
    <name type="scientific">freshwater metagenome</name>
    <dbReference type="NCBI Taxonomy" id="449393"/>
    <lineage>
        <taxon>unclassified sequences</taxon>
        <taxon>metagenomes</taxon>
        <taxon>ecological metagenomes</taxon>
    </lineage>
</organism>
<dbReference type="NCBIfam" id="TIGR00138">
    <property type="entry name" value="rsmG_gidB"/>
    <property type="match status" value="1"/>
</dbReference>
<accession>A0A6J6DU06</accession>
<dbReference type="EMBL" id="CAEZTT010000001">
    <property type="protein sequence ID" value="CAB4566674.1"/>
    <property type="molecule type" value="Genomic_DNA"/>
</dbReference>
<proteinExistence type="inferred from homology"/>
<dbReference type="InterPro" id="IPR029063">
    <property type="entry name" value="SAM-dependent_MTases_sf"/>
</dbReference>
<dbReference type="AlphaFoldDB" id="A0A6J6DU06"/>
<dbReference type="GO" id="GO:0005829">
    <property type="term" value="C:cytosol"/>
    <property type="evidence" value="ECO:0007669"/>
    <property type="project" value="TreeGrafter"/>
</dbReference>
<dbReference type="Gene3D" id="3.40.50.150">
    <property type="entry name" value="Vaccinia Virus protein VP39"/>
    <property type="match status" value="1"/>
</dbReference>
<reference evidence="4" key="1">
    <citation type="submission" date="2020-05" db="EMBL/GenBank/DDBJ databases">
        <authorList>
            <person name="Chiriac C."/>
            <person name="Salcher M."/>
            <person name="Ghai R."/>
            <person name="Kavagutti S V."/>
        </authorList>
    </citation>
    <scope>NUCLEOTIDE SEQUENCE</scope>
</reference>
<dbReference type="Pfam" id="PF02527">
    <property type="entry name" value="GidB"/>
    <property type="match status" value="1"/>
</dbReference>
<keyword evidence="3" id="KW-0808">Transferase</keyword>
<protein>
    <submittedName>
        <fullName evidence="4">Unannotated protein</fullName>
    </submittedName>
</protein>
<sequence>MTNVSRETLILQAYPEAANQLQQFHDLLAVEGPIRGLIGPKEVEKLWDRHIGNSLVLESLLPEGCSLIDIGTGAGLPGIPIAIVRPDLEIHLVEPMQRRIEFLELAVAKLGLSNTQIHRARAEQLHGQLVADLVTARAVASVKELIEWCEPLLNSHGRLVLLKGEKAEIELKEAKPTMHRHGLVLDDIVLLGEDLLIEPTRAVVLIRK</sequence>